<evidence type="ECO:0000256" key="1">
    <source>
        <dbReference type="SAM" id="Phobius"/>
    </source>
</evidence>
<dbReference type="AlphaFoldDB" id="A0A2V3HTL1"/>
<reference evidence="3 4" key="1">
    <citation type="journal article" date="2015" name="Nat. Commun.">
        <title>Genomic and transcriptomic evidence for scavenging of diverse organic compounds by widespread deep-sea archaea.</title>
        <authorList>
            <person name="Li M."/>
            <person name="Baker B.J."/>
            <person name="Anantharaman K."/>
            <person name="Jain S."/>
            <person name="Breier J.A."/>
            <person name="Dick G.J."/>
        </authorList>
    </citation>
    <scope>NUCLEOTIDE SEQUENCE [LARGE SCALE GENOMIC DNA]</scope>
    <source>
        <strain evidence="3">Cayman_51_deep</strain>
    </source>
</reference>
<dbReference type="Proteomes" id="UP000248161">
    <property type="component" value="Unassembled WGS sequence"/>
</dbReference>
<proteinExistence type="predicted"/>
<protein>
    <recommendedName>
        <fullName evidence="2">Transcobalamin-like C-terminal domain-containing protein</fullName>
    </recommendedName>
</protein>
<evidence type="ECO:0000259" key="2">
    <source>
        <dbReference type="Pfam" id="PF14478"/>
    </source>
</evidence>
<dbReference type="EMBL" id="PSPG01000001">
    <property type="protein sequence ID" value="PXF22450.1"/>
    <property type="molecule type" value="Genomic_DNA"/>
</dbReference>
<gene>
    <name evidence="3" type="ORF">CXX69_00505</name>
</gene>
<dbReference type="InterPro" id="IPR027954">
    <property type="entry name" value="Transcobalamin-like_C"/>
</dbReference>
<comment type="caution">
    <text evidence="3">The sequence shown here is derived from an EMBL/GenBank/DDBJ whole genome shotgun (WGS) entry which is preliminary data.</text>
</comment>
<keyword evidence="1" id="KW-0472">Membrane</keyword>
<keyword evidence="1" id="KW-1133">Transmembrane helix</keyword>
<organism evidence="3 4">
    <name type="scientific">Candidatus Thalassarchaeum betae</name>
    <dbReference type="NCBI Taxonomy" id="2599289"/>
    <lineage>
        <taxon>Archaea</taxon>
        <taxon>Methanobacteriati</taxon>
        <taxon>Thermoplasmatota</taxon>
        <taxon>Candidatus Poseidoniia</taxon>
        <taxon>Candidatus Poseidoniales</taxon>
        <taxon>Candidatus Thalassarchaeaceae</taxon>
        <taxon>Candidatus Thalassarchaeum</taxon>
    </lineage>
</organism>
<dbReference type="Pfam" id="PF14478">
    <property type="entry name" value="DUF4430"/>
    <property type="match status" value="1"/>
</dbReference>
<accession>A0A2V3HTL1</accession>
<feature type="domain" description="Transcobalamin-like C-terminal" evidence="2">
    <location>
        <begin position="136"/>
        <end position="204"/>
    </location>
</feature>
<keyword evidence="1" id="KW-0812">Transmembrane</keyword>
<sequence length="206" mass="22367">MSELIGLAVLLILLSLVVASSSEEENRLKALSVAWVVFLLLTFSTIATEWARMTAVLVNQEDDPHYGLPDLWDGKQVVCLHFSGGNVPAGFDDGRHHIDYDGTDFMTDVEWNETGACIGGFSGFENGWDLLDAAINATGDDFAVTTTSYSFGLMIDSIAGVDPSTMAGEFNGAYWSLYHNGALSMVGIADLELDPDSVVTWRVDTW</sequence>
<evidence type="ECO:0000313" key="3">
    <source>
        <dbReference type="EMBL" id="PXF22450.1"/>
    </source>
</evidence>
<evidence type="ECO:0000313" key="4">
    <source>
        <dbReference type="Proteomes" id="UP000248161"/>
    </source>
</evidence>
<feature type="transmembrane region" description="Helical" evidence="1">
    <location>
        <begin position="29"/>
        <end position="47"/>
    </location>
</feature>
<name>A0A2V3HTL1_9ARCH</name>
<dbReference type="Gene3D" id="2.170.130.30">
    <property type="match status" value="1"/>
</dbReference>